<accession>A0ABP3JQE6</accession>
<feature type="transmembrane region" description="Helical" evidence="1">
    <location>
        <begin position="12"/>
        <end position="31"/>
    </location>
</feature>
<evidence type="ECO:0000256" key="1">
    <source>
        <dbReference type="SAM" id="Phobius"/>
    </source>
</evidence>
<protein>
    <submittedName>
        <fullName evidence="3">Glycerophosphodiester phosphodiesterase</fullName>
    </submittedName>
</protein>
<evidence type="ECO:0000259" key="2">
    <source>
        <dbReference type="PROSITE" id="PS51704"/>
    </source>
</evidence>
<gene>
    <name evidence="3" type="ORF">GCM10008935_13360</name>
</gene>
<dbReference type="CDD" id="cd08561">
    <property type="entry name" value="GDPD_cytoplasmic_ScUgpQ2_like"/>
    <property type="match status" value="1"/>
</dbReference>
<dbReference type="PROSITE" id="PS51704">
    <property type="entry name" value="GP_PDE"/>
    <property type="match status" value="1"/>
</dbReference>
<keyword evidence="1" id="KW-0472">Membrane</keyword>
<proteinExistence type="predicted"/>
<dbReference type="PANTHER" id="PTHR46211:SF14">
    <property type="entry name" value="GLYCEROPHOSPHODIESTER PHOSPHODIESTERASE"/>
    <property type="match status" value="1"/>
</dbReference>
<dbReference type="EMBL" id="BAAACZ010000009">
    <property type="protein sequence ID" value="GAA0459407.1"/>
    <property type="molecule type" value="Genomic_DNA"/>
</dbReference>
<dbReference type="Proteomes" id="UP001500740">
    <property type="component" value="Unassembled WGS sequence"/>
</dbReference>
<sequence length="309" mass="34931">MGKHKSKKTYKKTFSIGLTILGAIYIFLYLIPMHSVSPKPFFENDRPLVIAHQGGEHLKPSSTMVAFENAVELGVDALETDLHISEDGYLINIHDPSVDRTTDGTGTVSEMSLDELKQLDAGYYFEDEQANHPYRDEGLELVTLEELFEAFPNERFVIEIKNTNPDDRVDELLDRLIQLISEHNMQEQVLISSFDQDIIQALQDKDPYDIAVAGGRQEIRNFIITHKIFLRNLYNPSVDAVLIPTDESGFDLTTNDVISGAERLGLHLTYWTINDSDKMRELIEAGADGIITDRPDLLLDVLEDLGYDS</sequence>
<dbReference type="InterPro" id="IPR030395">
    <property type="entry name" value="GP_PDE_dom"/>
</dbReference>
<dbReference type="SUPFAM" id="SSF51695">
    <property type="entry name" value="PLC-like phosphodiesterases"/>
    <property type="match status" value="1"/>
</dbReference>
<evidence type="ECO:0000313" key="3">
    <source>
        <dbReference type="EMBL" id="GAA0459407.1"/>
    </source>
</evidence>
<keyword evidence="4" id="KW-1185">Reference proteome</keyword>
<organism evidence="3 4">
    <name type="scientific">Alkalibacillus silvisoli</name>
    <dbReference type="NCBI Taxonomy" id="392823"/>
    <lineage>
        <taxon>Bacteria</taxon>
        <taxon>Bacillati</taxon>
        <taxon>Bacillota</taxon>
        <taxon>Bacilli</taxon>
        <taxon>Bacillales</taxon>
        <taxon>Bacillaceae</taxon>
        <taxon>Alkalibacillus</taxon>
    </lineage>
</organism>
<evidence type="ECO:0000313" key="4">
    <source>
        <dbReference type="Proteomes" id="UP001500740"/>
    </source>
</evidence>
<dbReference type="RefSeq" id="WP_343782602.1">
    <property type="nucleotide sequence ID" value="NZ_BAAACZ010000009.1"/>
</dbReference>
<keyword evidence="1" id="KW-1133">Transmembrane helix</keyword>
<dbReference type="Pfam" id="PF03009">
    <property type="entry name" value="GDPD"/>
    <property type="match status" value="1"/>
</dbReference>
<comment type="caution">
    <text evidence="3">The sequence shown here is derived from an EMBL/GenBank/DDBJ whole genome shotgun (WGS) entry which is preliminary data.</text>
</comment>
<keyword evidence="1" id="KW-0812">Transmembrane</keyword>
<dbReference type="PANTHER" id="PTHR46211">
    <property type="entry name" value="GLYCEROPHOSPHORYL DIESTER PHOSPHODIESTERASE"/>
    <property type="match status" value="1"/>
</dbReference>
<dbReference type="InterPro" id="IPR017946">
    <property type="entry name" value="PLC-like_Pdiesterase_TIM-brl"/>
</dbReference>
<name>A0ABP3JQE6_9BACI</name>
<dbReference type="Gene3D" id="3.20.20.190">
    <property type="entry name" value="Phosphatidylinositol (PI) phosphodiesterase"/>
    <property type="match status" value="1"/>
</dbReference>
<reference evidence="4" key="1">
    <citation type="journal article" date="2019" name="Int. J. Syst. Evol. Microbiol.">
        <title>The Global Catalogue of Microorganisms (GCM) 10K type strain sequencing project: providing services to taxonomists for standard genome sequencing and annotation.</title>
        <authorList>
            <consortium name="The Broad Institute Genomics Platform"/>
            <consortium name="The Broad Institute Genome Sequencing Center for Infectious Disease"/>
            <person name="Wu L."/>
            <person name="Ma J."/>
        </authorList>
    </citation>
    <scope>NUCLEOTIDE SEQUENCE [LARGE SCALE GENOMIC DNA]</scope>
    <source>
        <strain evidence="4">JCM 14193</strain>
    </source>
</reference>
<feature type="domain" description="GP-PDE" evidence="2">
    <location>
        <begin position="47"/>
        <end position="302"/>
    </location>
</feature>